<evidence type="ECO:0000256" key="1">
    <source>
        <dbReference type="SAM" id="MobiDB-lite"/>
    </source>
</evidence>
<evidence type="ECO:0000313" key="3">
    <source>
        <dbReference type="EMBL" id="WTW71403.1"/>
    </source>
</evidence>
<protein>
    <recommendedName>
        <fullName evidence="4">Transmembrane protein</fullName>
    </recommendedName>
</protein>
<feature type="compositionally biased region" description="Basic and acidic residues" evidence="1">
    <location>
        <begin position="185"/>
        <end position="196"/>
    </location>
</feature>
<feature type="transmembrane region" description="Helical" evidence="2">
    <location>
        <begin position="131"/>
        <end position="153"/>
    </location>
</feature>
<proteinExistence type="predicted"/>
<organism evidence="3">
    <name type="scientific">Streptomyces sp. NBC_00008</name>
    <dbReference type="NCBI Taxonomy" id="2903610"/>
    <lineage>
        <taxon>Bacteria</taxon>
        <taxon>Bacillati</taxon>
        <taxon>Actinomycetota</taxon>
        <taxon>Actinomycetes</taxon>
        <taxon>Kitasatosporales</taxon>
        <taxon>Streptomycetaceae</taxon>
        <taxon>Streptomyces</taxon>
    </lineage>
</organism>
<keyword evidence="2" id="KW-0812">Transmembrane</keyword>
<dbReference type="AlphaFoldDB" id="A0AAU2VWT3"/>
<dbReference type="EMBL" id="CP108313">
    <property type="protein sequence ID" value="WTW71403.1"/>
    <property type="molecule type" value="Genomic_DNA"/>
</dbReference>
<gene>
    <name evidence="3" type="ORF">OG398_25645</name>
</gene>
<keyword evidence="2" id="KW-1133">Transmembrane helix</keyword>
<accession>A0AAU2VWT3</accession>
<evidence type="ECO:0008006" key="4">
    <source>
        <dbReference type="Google" id="ProtNLM"/>
    </source>
</evidence>
<name>A0AAU2VWT3_9ACTN</name>
<feature type="region of interest" description="Disordered" evidence="1">
    <location>
        <begin position="1"/>
        <end position="26"/>
    </location>
</feature>
<feature type="region of interest" description="Disordered" evidence="1">
    <location>
        <begin position="175"/>
        <end position="196"/>
    </location>
</feature>
<keyword evidence="2" id="KW-0472">Membrane</keyword>
<reference evidence="3" key="1">
    <citation type="submission" date="2022-10" db="EMBL/GenBank/DDBJ databases">
        <title>The complete genomes of actinobacterial strains from the NBC collection.</title>
        <authorList>
            <person name="Joergensen T.S."/>
            <person name="Alvarez Arevalo M."/>
            <person name="Sterndorff E.B."/>
            <person name="Faurdal D."/>
            <person name="Vuksanovic O."/>
            <person name="Mourched A.-S."/>
            <person name="Charusanti P."/>
            <person name="Shaw S."/>
            <person name="Blin K."/>
            <person name="Weber T."/>
        </authorList>
    </citation>
    <scope>NUCLEOTIDE SEQUENCE</scope>
    <source>
        <strain evidence="3">NBC_00008</strain>
    </source>
</reference>
<feature type="transmembrane region" description="Helical" evidence="2">
    <location>
        <begin position="34"/>
        <end position="60"/>
    </location>
</feature>
<sequence>MGKGDDDGEVDASLEESAEELPEAPMKRPTVQELLVIFGTPLAICAVVALPFRSALYVLFAGRSATLASTWSCSEGTGVTAPAPSCEASWEFPDGSTGAGTVHSASAGSGDTVLAAGDGAYTSLASVWNSAWFYFFLVAVSVVATAITWVSHYRQDQRERTRRLREPFEYVPGYRAFADDPDETPEGRGAEGHDDP</sequence>
<feature type="compositionally biased region" description="Acidic residues" evidence="1">
    <location>
        <begin position="1"/>
        <end position="22"/>
    </location>
</feature>
<evidence type="ECO:0000256" key="2">
    <source>
        <dbReference type="SAM" id="Phobius"/>
    </source>
</evidence>